<proteinExistence type="predicted"/>
<organism evidence="1 2">
    <name type="scientific">Tolypocladium paradoxum</name>
    <dbReference type="NCBI Taxonomy" id="94208"/>
    <lineage>
        <taxon>Eukaryota</taxon>
        <taxon>Fungi</taxon>
        <taxon>Dikarya</taxon>
        <taxon>Ascomycota</taxon>
        <taxon>Pezizomycotina</taxon>
        <taxon>Sordariomycetes</taxon>
        <taxon>Hypocreomycetidae</taxon>
        <taxon>Hypocreales</taxon>
        <taxon>Ophiocordycipitaceae</taxon>
        <taxon>Tolypocladium</taxon>
    </lineage>
</organism>
<dbReference type="Proteomes" id="UP000237481">
    <property type="component" value="Unassembled WGS sequence"/>
</dbReference>
<protein>
    <submittedName>
        <fullName evidence="1">Rsm22-cox11 tandem protein 1, mitochondrial</fullName>
    </submittedName>
</protein>
<reference evidence="1 2" key="1">
    <citation type="submission" date="2018-01" db="EMBL/GenBank/DDBJ databases">
        <title>Harnessing the power of phylogenomics to disentangle the directionality and signatures of interkingdom host jumping in the parasitic fungal genus Tolypocladium.</title>
        <authorList>
            <person name="Quandt C.A."/>
            <person name="Patterson W."/>
            <person name="Spatafora J.W."/>
        </authorList>
    </citation>
    <scope>NUCLEOTIDE SEQUENCE [LARGE SCALE GENOMIC DNA]</scope>
    <source>
        <strain evidence="1 2">NRBC 100945</strain>
    </source>
</reference>
<evidence type="ECO:0000313" key="1">
    <source>
        <dbReference type="EMBL" id="POR31518.1"/>
    </source>
</evidence>
<accession>A0A2S4KMT7</accession>
<dbReference type="AlphaFoldDB" id="A0A2S4KMT7"/>
<dbReference type="EMBL" id="PKSG01001032">
    <property type="protein sequence ID" value="POR31518.1"/>
    <property type="molecule type" value="Genomic_DNA"/>
</dbReference>
<dbReference type="OrthoDB" id="3014581at2759"/>
<comment type="caution">
    <text evidence="1">The sequence shown here is derived from an EMBL/GenBank/DDBJ whole genome shotgun (WGS) entry which is preliminary data.</text>
</comment>
<sequence length="154" mass="16512">MASVVLLMDACVNGTGLPQDEIRRGEVAEALRIVEDARSHSLAASILSESLTQVLSKHRAQKQEQKQISRVQLEGASAAAAAAAPVMNTTTTHMHQRPDPLVLGRSPTHVIARGLDRGGPMGAIPDQLPVANCQPPYCDQLAQSLEEQIDLDDF</sequence>
<name>A0A2S4KMT7_9HYPO</name>
<gene>
    <name evidence="1" type="ORF">TPAR_08276</name>
</gene>
<evidence type="ECO:0000313" key="2">
    <source>
        <dbReference type="Proteomes" id="UP000237481"/>
    </source>
</evidence>
<keyword evidence="2" id="KW-1185">Reference proteome</keyword>
<dbReference type="STRING" id="94208.A0A2S4KMT7"/>